<dbReference type="GO" id="GO:0009002">
    <property type="term" value="F:serine-type D-Ala-D-Ala carboxypeptidase activity"/>
    <property type="evidence" value="ECO:0007669"/>
    <property type="project" value="InterPro"/>
</dbReference>
<dbReference type="PRINTS" id="PR00725">
    <property type="entry name" value="DADACBPTASE1"/>
</dbReference>
<dbReference type="Pfam" id="PF00768">
    <property type="entry name" value="Peptidase_S11"/>
    <property type="match status" value="1"/>
</dbReference>
<dbReference type="EMBL" id="JAMDMJ010000043">
    <property type="protein sequence ID" value="MCY9599431.1"/>
    <property type="molecule type" value="Genomic_DNA"/>
</dbReference>
<evidence type="ECO:0000256" key="9">
    <source>
        <dbReference type="RuleBase" id="RU004016"/>
    </source>
</evidence>
<keyword evidence="4" id="KW-0133">Cell shape</keyword>
<dbReference type="EMBL" id="CP026520">
    <property type="protein sequence ID" value="QAV21297.1"/>
    <property type="molecule type" value="Genomic_DNA"/>
</dbReference>
<dbReference type="RefSeq" id="WP_042235987.1">
    <property type="nucleotide sequence ID" value="NZ_CP026520.1"/>
</dbReference>
<evidence type="ECO:0000256" key="2">
    <source>
        <dbReference type="ARBA" id="ARBA00022729"/>
    </source>
</evidence>
<keyword evidence="5" id="KW-0573">Peptidoglycan synthesis</keyword>
<proteinExistence type="inferred from homology"/>
<dbReference type="GO" id="GO:0009252">
    <property type="term" value="P:peptidoglycan biosynthetic process"/>
    <property type="evidence" value="ECO:0007669"/>
    <property type="project" value="UniProtKB-KW"/>
</dbReference>
<reference evidence="11 14" key="2">
    <citation type="submission" date="2022-05" db="EMBL/GenBank/DDBJ databases">
        <title>Genome Sequencing of Bee-Associated Microbes.</title>
        <authorList>
            <person name="Dunlap C."/>
        </authorList>
    </citation>
    <scope>NUCLEOTIDE SEQUENCE [LARGE SCALE GENOMIC DNA]</scope>
    <source>
        <strain evidence="11 14">NRRL B-23120</strain>
    </source>
</reference>
<dbReference type="GeneID" id="95378629"/>
<evidence type="ECO:0000313" key="11">
    <source>
        <dbReference type="EMBL" id="MCY9599431.1"/>
    </source>
</evidence>
<dbReference type="Proteomes" id="UP001527202">
    <property type="component" value="Unassembled WGS sequence"/>
</dbReference>
<dbReference type="InterPro" id="IPR001967">
    <property type="entry name" value="Peptidase_S11_N"/>
</dbReference>
<keyword evidence="12" id="KW-0121">Carboxypeptidase</keyword>
<evidence type="ECO:0000256" key="7">
    <source>
        <dbReference type="PIRSR" id="PIRSR618044-1"/>
    </source>
</evidence>
<dbReference type="Gene3D" id="3.40.710.10">
    <property type="entry name" value="DD-peptidase/beta-lactamase superfamily"/>
    <property type="match status" value="1"/>
</dbReference>
<reference evidence="12 13" key="1">
    <citation type="submission" date="2018-01" db="EMBL/GenBank/DDBJ databases">
        <title>The whole genome sequencing and assembly of Paenibacillus chitinolyticus KCCM 41400 strain.</title>
        <authorList>
            <person name="Kim J.-Y."/>
            <person name="Park M.-K."/>
            <person name="Lee Y.-J."/>
            <person name="Yi H."/>
            <person name="Bahn Y.-S."/>
            <person name="Kim J.F."/>
            <person name="Lee D.-W."/>
        </authorList>
    </citation>
    <scope>NUCLEOTIDE SEQUENCE [LARGE SCALE GENOMIC DNA]</scope>
    <source>
        <strain evidence="12 13">KCCM 41400</strain>
    </source>
</reference>
<dbReference type="KEGG" id="pchi:PC41400_27970"/>
<keyword evidence="3" id="KW-0378">Hydrolase</keyword>
<dbReference type="GO" id="GO:0006508">
    <property type="term" value="P:proteolysis"/>
    <property type="evidence" value="ECO:0007669"/>
    <property type="project" value="InterPro"/>
</dbReference>
<protein>
    <submittedName>
        <fullName evidence="12">D-alanyl-D-alanine carboxypeptidase</fullName>
    </submittedName>
</protein>
<name>A0A410X3X0_9BACL</name>
<dbReference type="InterPro" id="IPR018044">
    <property type="entry name" value="Peptidase_S11"/>
</dbReference>
<keyword evidence="6" id="KW-0961">Cell wall biogenesis/degradation</keyword>
<dbReference type="InterPro" id="IPR012338">
    <property type="entry name" value="Beta-lactam/transpept-like"/>
</dbReference>
<feature type="active site" description="Acyl-ester intermediate" evidence="7">
    <location>
        <position position="61"/>
    </location>
</feature>
<dbReference type="SUPFAM" id="SSF56601">
    <property type="entry name" value="beta-lactamase/transpeptidase-like"/>
    <property type="match status" value="1"/>
</dbReference>
<feature type="binding site" evidence="8">
    <location>
        <position position="244"/>
    </location>
    <ligand>
        <name>substrate</name>
    </ligand>
</feature>
<comment type="similarity">
    <text evidence="1 9">Belongs to the peptidase S11 family.</text>
</comment>
<dbReference type="AlphaFoldDB" id="A0A410X3X0"/>
<dbReference type="GO" id="GO:0008360">
    <property type="term" value="P:regulation of cell shape"/>
    <property type="evidence" value="ECO:0007669"/>
    <property type="project" value="UniProtKB-KW"/>
</dbReference>
<evidence type="ECO:0000313" key="12">
    <source>
        <dbReference type="EMBL" id="QAV21297.1"/>
    </source>
</evidence>
<evidence type="ECO:0000256" key="5">
    <source>
        <dbReference type="ARBA" id="ARBA00022984"/>
    </source>
</evidence>
<organism evidence="12 13">
    <name type="scientific">Paenibacillus chitinolyticus</name>
    <dbReference type="NCBI Taxonomy" id="79263"/>
    <lineage>
        <taxon>Bacteria</taxon>
        <taxon>Bacillati</taxon>
        <taxon>Bacillota</taxon>
        <taxon>Bacilli</taxon>
        <taxon>Bacillales</taxon>
        <taxon>Paenibacillaceae</taxon>
        <taxon>Paenibacillus</taxon>
    </lineage>
</organism>
<keyword evidence="14" id="KW-1185">Reference proteome</keyword>
<gene>
    <name evidence="11" type="ORF">M5X16_27175</name>
    <name evidence="12" type="ORF">PC41400_27970</name>
</gene>
<dbReference type="PANTHER" id="PTHR21581">
    <property type="entry name" value="D-ALANYL-D-ALANINE CARBOXYPEPTIDASE"/>
    <property type="match status" value="1"/>
</dbReference>
<feature type="active site" evidence="7">
    <location>
        <position position="121"/>
    </location>
</feature>
<dbReference type="Proteomes" id="UP000288943">
    <property type="component" value="Chromosome"/>
</dbReference>
<feature type="domain" description="Peptidase S11 D-alanyl-D-alanine carboxypeptidase A N-terminal" evidence="10">
    <location>
        <begin position="26"/>
        <end position="274"/>
    </location>
</feature>
<keyword evidence="12" id="KW-0645">Protease</keyword>
<dbReference type="OrthoDB" id="9791132at2"/>
<evidence type="ECO:0000256" key="4">
    <source>
        <dbReference type="ARBA" id="ARBA00022960"/>
    </source>
</evidence>
<evidence type="ECO:0000256" key="8">
    <source>
        <dbReference type="PIRSR" id="PIRSR618044-2"/>
    </source>
</evidence>
<accession>A0A410X3X0</accession>
<feature type="active site" description="Acyl-ester intermediate" evidence="7">
    <location>
        <position position="64"/>
    </location>
</feature>
<evidence type="ECO:0000259" key="10">
    <source>
        <dbReference type="Pfam" id="PF00768"/>
    </source>
</evidence>
<dbReference type="GO" id="GO:0071555">
    <property type="term" value="P:cell wall organization"/>
    <property type="evidence" value="ECO:0007669"/>
    <property type="project" value="UniProtKB-KW"/>
</dbReference>
<evidence type="ECO:0000256" key="6">
    <source>
        <dbReference type="ARBA" id="ARBA00023316"/>
    </source>
</evidence>
<sequence length="306" mass="33301">MKRIKRKVLLLAVLAAAGVWLWTESKHTEPDIKATSALLMEAGSGRVIYERNAEESLPPASMSKMMTELIVYEEVKAGRASWEDQVTTSPYASEVTGAQIGLETGEKLALKDMLAAMAIVSANDAAVAVAEHLGGTEDEFVVKMNAKAKEIGLSGKTVFANASGLTRADLGPFAPKKNTGETLMTAKDAAKLAAYLIREHPGILELTAKADYTLPGRFGTLKTTNRMLPYTKDSFSYEGADGLKTGFTDQAGYCFTGTAVRDGKRLVSVVMGTETAEKRFEETRKLFNYGYGTRRSLTEWIKDMTR</sequence>
<evidence type="ECO:0000256" key="3">
    <source>
        <dbReference type="ARBA" id="ARBA00022801"/>
    </source>
</evidence>
<evidence type="ECO:0000256" key="1">
    <source>
        <dbReference type="ARBA" id="ARBA00007164"/>
    </source>
</evidence>
<evidence type="ECO:0000313" key="13">
    <source>
        <dbReference type="Proteomes" id="UP000288943"/>
    </source>
</evidence>
<keyword evidence="2" id="KW-0732">Signal</keyword>
<evidence type="ECO:0000313" key="14">
    <source>
        <dbReference type="Proteomes" id="UP001527202"/>
    </source>
</evidence>
<dbReference type="PANTHER" id="PTHR21581:SF11">
    <property type="entry name" value="D-ALANYL-D-ALANINE CARBOXYPEPTIDASE DACA"/>
    <property type="match status" value="1"/>
</dbReference>